<accession>A0A0R1UAF9</accession>
<evidence type="ECO:0000313" key="4">
    <source>
        <dbReference type="Proteomes" id="UP000051036"/>
    </source>
</evidence>
<dbReference type="Proteomes" id="UP000051036">
    <property type="component" value="Unassembled WGS sequence"/>
</dbReference>
<keyword evidence="4" id="KW-1185">Reference proteome</keyword>
<dbReference type="PANTHER" id="PTHR15020">
    <property type="entry name" value="FLAVIN REDUCTASE-RELATED"/>
    <property type="match status" value="1"/>
</dbReference>
<feature type="region of interest" description="Disordered" evidence="1">
    <location>
        <begin position="196"/>
        <end position="215"/>
    </location>
</feature>
<gene>
    <name evidence="3" type="ORF">FC46_GL000739</name>
</gene>
<protein>
    <recommendedName>
        <fullName evidence="2">NAD(P)-binding domain-containing protein</fullName>
    </recommendedName>
</protein>
<dbReference type="AlphaFoldDB" id="A0A0R1UAF9"/>
<dbReference type="EMBL" id="AZFM01000020">
    <property type="protein sequence ID" value="KRL89636.1"/>
    <property type="molecule type" value="Genomic_DNA"/>
</dbReference>
<name>A0A0R1UAF9_9LACO</name>
<evidence type="ECO:0000256" key="1">
    <source>
        <dbReference type="SAM" id="MobiDB-lite"/>
    </source>
</evidence>
<dbReference type="PANTHER" id="PTHR15020:SF50">
    <property type="entry name" value="UPF0659 PROTEIN YMR090W"/>
    <property type="match status" value="1"/>
</dbReference>
<dbReference type="RefSeq" id="WP_057799062.1">
    <property type="nucleotide sequence ID" value="NZ_AZFM01000020.1"/>
</dbReference>
<evidence type="ECO:0000313" key="3">
    <source>
        <dbReference type="EMBL" id="KRL89636.1"/>
    </source>
</evidence>
<sequence>MTKIAVLGASGQIAKLTEEFLLKDENNELILFLRHPNKLDKSKIDESREKIVVGDASKEDEVAKAIKGVDIVYANLAGGNIEDQAKAVVKAMDQDGIKRLIWISSLGVYDEVPGKFGEWNKNILGSYLATYRAAADVITASDLDYTVIRPAWLTNKDEVDYEVTYGANTAFKGTEVSRKSVASYINDLVENPSQDIRGNVGLNKPNTDGDKPAWY</sequence>
<dbReference type="Gene3D" id="3.40.50.720">
    <property type="entry name" value="NAD(P)-binding Rossmann-like Domain"/>
    <property type="match status" value="1"/>
</dbReference>
<dbReference type="PATRIC" id="fig|1423763.3.peg.745"/>
<comment type="caution">
    <text evidence="3">The sequence shown here is derived from an EMBL/GenBank/DDBJ whole genome shotgun (WGS) entry which is preliminary data.</text>
</comment>
<reference evidence="3 4" key="1">
    <citation type="journal article" date="2015" name="Genome Announc.">
        <title>Expanding the biotechnology potential of lactobacilli through comparative genomics of 213 strains and associated genera.</title>
        <authorList>
            <person name="Sun Z."/>
            <person name="Harris H.M."/>
            <person name="McCann A."/>
            <person name="Guo C."/>
            <person name="Argimon S."/>
            <person name="Zhang W."/>
            <person name="Yang X."/>
            <person name="Jeffery I.B."/>
            <person name="Cooney J.C."/>
            <person name="Kagawa T.F."/>
            <person name="Liu W."/>
            <person name="Song Y."/>
            <person name="Salvetti E."/>
            <person name="Wrobel A."/>
            <person name="Rasinkangas P."/>
            <person name="Parkhill J."/>
            <person name="Rea M.C."/>
            <person name="O'Sullivan O."/>
            <person name="Ritari J."/>
            <person name="Douillard F.P."/>
            <person name="Paul Ross R."/>
            <person name="Yang R."/>
            <person name="Briner A.E."/>
            <person name="Felis G.E."/>
            <person name="de Vos W.M."/>
            <person name="Barrangou R."/>
            <person name="Klaenhammer T.R."/>
            <person name="Caufield P.W."/>
            <person name="Cui Y."/>
            <person name="Zhang H."/>
            <person name="O'Toole P.W."/>
        </authorList>
    </citation>
    <scope>NUCLEOTIDE SEQUENCE [LARGE SCALE GENOMIC DNA]</scope>
    <source>
        <strain evidence="3 4">DSM 16043</strain>
    </source>
</reference>
<dbReference type="OrthoDB" id="9803892at2"/>
<dbReference type="STRING" id="1423763.FC46_GL000739"/>
<organism evidence="3 4">
    <name type="scientific">Lactobacillus kalixensis DSM 16043</name>
    <dbReference type="NCBI Taxonomy" id="1423763"/>
    <lineage>
        <taxon>Bacteria</taxon>
        <taxon>Bacillati</taxon>
        <taxon>Bacillota</taxon>
        <taxon>Bacilli</taxon>
        <taxon>Lactobacillales</taxon>
        <taxon>Lactobacillaceae</taxon>
        <taxon>Lactobacillus</taxon>
    </lineage>
</organism>
<dbReference type="SUPFAM" id="SSF51735">
    <property type="entry name" value="NAD(P)-binding Rossmann-fold domains"/>
    <property type="match status" value="1"/>
</dbReference>
<feature type="domain" description="NAD(P)-binding" evidence="2">
    <location>
        <begin position="8"/>
        <end position="192"/>
    </location>
</feature>
<proteinExistence type="predicted"/>
<dbReference type="InterPro" id="IPR036291">
    <property type="entry name" value="NAD(P)-bd_dom_sf"/>
</dbReference>
<evidence type="ECO:0000259" key="2">
    <source>
        <dbReference type="Pfam" id="PF13460"/>
    </source>
</evidence>
<dbReference type="Pfam" id="PF13460">
    <property type="entry name" value="NAD_binding_10"/>
    <property type="match status" value="1"/>
</dbReference>
<dbReference type="InterPro" id="IPR016040">
    <property type="entry name" value="NAD(P)-bd_dom"/>
</dbReference>